<dbReference type="InterPro" id="IPR005300">
    <property type="entry name" value="MltA_B"/>
</dbReference>
<dbReference type="CDD" id="cd14668">
    <property type="entry name" value="mlta_B"/>
    <property type="match status" value="1"/>
</dbReference>
<evidence type="ECO:0000256" key="6">
    <source>
        <dbReference type="SAM" id="SignalP"/>
    </source>
</evidence>
<proteinExistence type="predicted"/>
<comment type="caution">
    <text evidence="8">The sequence shown here is derived from an EMBL/GenBank/DDBJ whole genome shotgun (WGS) entry which is preliminary data.</text>
</comment>
<keyword evidence="4" id="KW-0961">Cell wall biogenesis/degradation</keyword>
<dbReference type="SMART" id="SM00925">
    <property type="entry name" value="MltA"/>
    <property type="match status" value="1"/>
</dbReference>
<evidence type="ECO:0000313" key="8">
    <source>
        <dbReference type="EMBL" id="TBN53711.1"/>
    </source>
</evidence>
<reference evidence="8 9" key="1">
    <citation type="submission" date="2019-02" db="EMBL/GenBank/DDBJ databases">
        <title>Hansschlegelia quercus sp. nov., a novel methylotrophic bacterium from buds of oak (Quercus robur L.).</title>
        <authorList>
            <person name="Agafonova N.V."/>
            <person name="Kaparullina E.N."/>
            <person name="Grouzdev D.S."/>
            <person name="Doronina N.V."/>
        </authorList>
    </citation>
    <scope>NUCLEOTIDE SEQUENCE [LARGE SCALE GENOMIC DNA]</scope>
    <source>
        <strain evidence="8 9">Dub</strain>
    </source>
</reference>
<dbReference type="OrthoDB" id="9783686at2"/>
<evidence type="ECO:0000256" key="4">
    <source>
        <dbReference type="ARBA" id="ARBA00023316"/>
    </source>
</evidence>
<feature type="signal peptide" evidence="6">
    <location>
        <begin position="1"/>
        <end position="21"/>
    </location>
</feature>
<gene>
    <name evidence="8" type="ORF">EYR15_07865</name>
</gene>
<keyword evidence="6" id="KW-0732">Signal</keyword>
<dbReference type="Pfam" id="PF03562">
    <property type="entry name" value="MltA"/>
    <property type="match status" value="1"/>
</dbReference>
<dbReference type="Proteomes" id="UP000291613">
    <property type="component" value="Unassembled WGS sequence"/>
</dbReference>
<accession>A0A4Q9GK60</accession>
<dbReference type="InterPro" id="IPR036908">
    <property type="entry name" value="RlpA-like_sf"/>
</dbReference>
<protein>
    <recommendedName>
        <fullName evidence="2">peptidoglycan lytic exotransglycosylase</fullName>
        <ecNumber evidence="2">4.2.2.n1</ecNumber>
    </recommendedName>
    <alternativeName>
        <fullName evidence="5">Murein hydrolase A</fullName>
    </alternativeName>
</protein>
<keyword evidence="9" id="KW-1185">Reference proteome</keyword>
<feature type="domain" description="Lytic transglycosylase MltA" evidence="7">
    <location>
        <begin position="111"/>
        <end position="267"/>
    </location>
</feature>
<dbReference type="SUPFAM" id="SSF50685">
    <property type="entry name" value="Barwin-like endoglucanases"/>
    <property type="match status" value="1"/>
</dbReference>
<name>A0A4Q9GK60_9HYPH</name>
<dbReference type="PANTHER" id="PTHR30124:SF0">
    <property type="entry name" value="MEMBRANE-BOUND LYTIC MUREIN TRANSGLYCOSYLASE A"/>
    <property type="match status" value="1"/>
</dbReference>
<comment type="catalytic activity">
    <reaction evidence="1">
        <text>Exolytic cleavage of the (1-&gt;4)-beta-glycosidic linkage between N-acetylmuramic acid (MurNAc) and N-acetylglucosamine (GlcNAc) residues in peptidoglycan, from either the reducing or the non-reducing ends of the peptidoglycan chains, with concomitant formation of a 1,6-anhydrobond in the MurNAc residue.</text>
        <dbReference type="EC" id="4.2.2.n1"/>
    </reaction>
</comment>
<dbReference type="RefSeq" id="WP_131002780.1">
    <property type="nucleotide sequence ID" value="NZ_JBHSZR010000003.1"/>
</dbReference>
<dbReference type="Pfam" id="PF06725">
    <property type="entry name" value="3D"/>
    <property type="match status" value="1"/>
</dbReference>
<evidence type="ECO:0000256" key="3">
    <source>
        <dbReference type="ARBA" id="ARBA00023239"/>
    </source>
</evidence>
<dbReference type="AlphaFoldDB" id="A0A4Q9GK60"/>
<dbReference type="PIRSF" id="PIRSF019422">
    <property type="entry name" value="MltA"/>
    <property type="match status" value="1"/>
</dbReference>
<dbReference type="PANTHER" id="PTHR30124">
    <property type="entry name" value="MEMBRANE-BOUND LYTIC MUREIN TRANSGLYCOSYLASE A"/>
    <property type="match status" value="1"/>
</dbReference>
<dbReference type="InterPro" id="IPR026044">
    <property type="entry name" value="MltA"/>
</dbReference>
<evidence type="ECO:0000313" key="9">
    <source>
        <dbReference type="Proteomes" id="UP000291613"/>
    </source>
</evidence>
<dbReference type="EMBL" id="SIUB01000003">
    <property type="protein sequence ID" value="TBN53711.1"/>
    <property type="molecule type" value="Genomic_DNA"/>
</dbReference>
<evidence type="ECO:0000256" key="2">
    <source>
        <dbReference type="ARBA" id="ARBA00012587"/>
    </source>
</evidence>
<keyword evidence="3" id="KW-0456">Lyase</keyword>
<dbReference type="GO" id="GO:0071555">
    <property type="term" value="P:cell wall organization"/>
    <property type="evidence" value="ECO:0007669"/>
    <property type="project" value="UniProtKB-KW"/>
</dbReference>
<dbReference type="EC" id="4.2.2.n1" evidence="2"/>
<dbReference type="GO" id="GO:0009254">
    <property type="term" value="P:peptidoglycan turnover"/>
    <property type="evidence" value="ECO:0007669"/>
    <property type="project" value="InterPro"/>
</dbReference>
<dbReference type="Gene3D" id="2.40.240.50">
    <property type="entry name" value="Barwin-like endoglucanases"/>
    <property type="match status" value="1"/>
</dbReference>
<dbReference type="GO" id="GO:0009253">
    <property type="term" value="P:peptidoglycan catabolic process"/>
    <property type="evidence" value="ECO:0007669"/>
    <property type="project" value="TreeGrafter"/>
</dbReference>
<dbReference type="GO" id="GO:0008933">
    <property type="term" value="F:peptidoglycan lytic transglycosylase activity"/>
    <property type="evidence" value="ECO:0007669"/>
    <property type="project" value="TreeGrafter"/>
</dbReference>
<evidence type="ECO:0000256" key="5">
    <source>
        <dbReference type="ARBA" id="ARBA00030918"/>
    </source>
</evidence>
<evidence type="ECO:0000259" key="7">
    <source>
        <dbReference type="SMART" id="SM00925"/>
    </source>
</evidence>
<dbReference type="GO" id="GO:0004553">
    <property type="term" value="F:hydrolase activity, hydrolyzing O-glycosyl compounds"/>
    <property type="evidence" value="ECO:0007669"/>
    <property type="project" value="InterPro"/>
</dbReference>
<feature type="chain" id="PRO_5020998545" description="peptidoglycan lytic exotransglycosylase" evidence="6">
    <location>
        <begin position="22"/>
        <end position="370"/>
    </location>
</feature>
<dbReference type="InterPro" id="IPR010611">
    <property type="entry name" value="3D_dom"/>
</dbReference>
<organism evidence="8 9">
    <name type="scientific">Hansschlegelia quercus</name>
    <dbReference type="NCBI Taxonomy" id="2528245"/>
    <lineage>
        <taxon>Bacteria</taxon>
        <taxon>Pseudomonadati</taxon>
        <taxon>Pseudomonadota</taxon>
        <taxon>Alphaproteobacteria</taxon>
        <taxon>Hyphomicrobiales</taxon>
        <taxon>Methylopilaceae</taxon>
        <taxon>Hansschlegelia</taxon>
    </lineage>
</organism>
<dbReference type="CDD" id="cd14485">
    <property type="entry name" value="mltA_like_LT_A"/>
    <property type="match status" value="1"/>
</dbReference>
<dbReference type="GO" id="GO:0019867">
    <property type="term" value="C:outer membrane"/>
    <property type="evidence" value="ECO:0007669"/>
    <property type="project" value="InterPro"/>
</dbReference>
<evidence type="ECO:0000256" key="1">
    <source>
        <dbReference type="ARBA" id="ARBA00001420"/>
    </source>
</evidence>
<sequence length="370" mass="39181">MRGLATAALLASALMIGVARAEEPRPVAFADLPGWAADDHAAALAALKVSCGGVDPQAPKLREGVPDGAALTQVCARAAAVPPEAARSFFEDIFQPVLIGRGRLTGYYEPEIEGSLKPDGRFDTPLLARPDDLVSLDPGVVASGLPAGLSAARRTAAGLEPFPTRAAIEDGALAGRRLELLYADRINAFFTHVQGSARVRLADGTALRIAYDGKNGWPFTAIGRLLVERGIMTPQTATMASIRAWLADHEAEGRELMRQNKSYIFFRIDRSLRPEDGPRGAQKTPLTAGRSLAVDQTLWPYGLPVFVAGRAPDGADLHRLLVAQDTGSAILGPARGDLFVGSGDQAGAIAGAMRDEADFYVLLPKIETAR</sequence>
<dbReference type="Gene3D" id="2.40.40.10">
    <property type="entry name" value="RlpA-like domain"/>
    <property type="match status" value="1"/>
</dbReference>